<evidence type="ECO:0000259" key="15">
    <source>
        <dbReference type="Pfam" id="PF03315"/>
    </source>
</evidence>
<evidence type="ECO:0000256" key="11">
    <source>
        <dbReference type="ARBA" id="ARBA00023239"/>
    </source>
</evidence>
<dbReference type="FunFam" id="3.30.1330.90:FF:000001">
    <property type="entry name" value="L-serine ammonia-lyase 1"/>
    <property type="match status" value="1"/>
</dbReference>
<comment type="cofactor">
    <cofactor evidence="1 13">
        <name>[4Fe-4S] cluster</name>
        <dbReference type="ChEBI" id="CHEBI:49883"/>
    </cofactor>
</comment>
<comment type="catalytic activity">
    <reaction evidence="12 13">
        <text>L-serine = pyruvate + NH4(+)</text>
        <dbReference type="Rhea" id="RHEA:19169"/>
        <dbReference type="ChEBI" id="CHEBI:15361"/>
        <dbReference type="ChEBI" id="CHEBI:28938"/>
        <dbReference type="ChEBI" id="CHEBI:33384"/>
        <dbReference type="EC" id="4.3.1.17"/>
    </reaction>
</comment>
<keyword evidence="7 13" id="KW-0004">4Fe-4S</keyword>
<evidence type="ECO:0000256" key="7">
    <source>
        <dbReference type="ARBA" id="ARBA00022485"/>
    </source>
</evidence>
<dbReference type="Pfam" id="PF03313">
    <property type="entry name" value="SDH_alpha"/>
    <property type="match status" value="1"/>
</dbReference>
<dbReference type="InterPro" id="IPR051318">
    <property type="entry name" value="Fe-S_L-Ser"/>
</dbReference>
<comment type="caution">
    <text evidence="16">The sequence shown here is derived from an EMBL/GenBank/DDBJ whole genome shotgun (WGS) entry which is preliminary data.</text>
</comment>
<evidence type="ECO:0000313" key="17">
    <source>
        <dbReference type="Proteomes" id="UP000279859"/>
    </source>
</evidence>
<dbReference type="OrthoDB" id="9805537at2"/>
<dbReference type="GO" id="GO:0006094">
    <property type="term" value="P:gluconeogenesis"/>
    <property type="evidence" value="ECO:0007669"/>
    <property type="project" value="UniProtKB-KW"/>
</dbReference>
<accession>A0A3M8LDY5</accession>
<evidence type="ECO:0000256" key="2">
    <source>
        <dbReference type="ARBA" id="ARBA00004742"/>
    </source>
</evidence>
<dbReference type="Gene3D" id="3.30.1330.90">
    <property type="entry name" value="D-3-phosphoglycerate dehydrogenase, domain 3"/>
    <property type="match status" value="1"/>
</dbReference>
<dbReference type="Pfam" id="PF03315">
    <property type="entry name" value="SDH_beta"/>
    <property type="match status" value="1"/>
</dbReference>
<dbReference type="InterPro" id="IPR005131">
    <property type="entry name" value="Ser_deHydtase_bsu"/>
</dbReference>
<dbReference type="NCBIfam" id="TIGR00720">
    <property type="entry name" value="sda_mono"/>
    <property type="match status" value="1"/>
</dbReference>
<protein>
    <recommendedName>
        <fullName evidence="5 13">L-serine dehydratase</fullName>
        <ecNumber evidence="4 13">4.3.1.17</ecNumber>
    </recommendedName>
</protein>
<evidence type="ECO:0000256" key="9">
    <source>
        <dbReference type="ARBA" id="ARBA00023004"/>
    </source>
</evidence>
<dbReference type="GO" id="GO:0051539">
    <property type="term" value="F:4 iron, 4 sulfur cluster binding"/>
    <property type="evidence" value="ECO:0007669"/>
    <property type="project" value="UniProtKB-UniRule"/>
</dbReference>
<evidence type="ECO:0000256" key="4">
    <source>
        <dbReference type="ARBA" id="ARBA00012093"/>
    </source>
</evidence>
<keyword evidence="9 13" id="KW-0408">Iron</keyword>
<evidence type="ECO:0000313" key="16">
    <source>
        <dbReference type="EMBL" id="RNE63737.1"/>
    </source>
</evidence>
<evidence type="ECO:0000256" key="13">
    <source>
        <dbReference type="RuleBase" id="RU366059"/>
    </source>
</evidence>
<comment type="pathway">
    <text evidence="2">Carbohydrate biosynthesis; gluconeogenesis.</text>
</comment>
<keyword evidence="6 13" id="KW-0312">Gluconeogenesis</keyword>
<dbReference type="InterPro" id="IPR005130">
    <property type="entry name" value="Ser_deHydtase-like_asu"/>
</dbReference>
<reference evidence="16 17" key="1">
    <citation type="submission" date="2018-11" db="EMBL/GenBank/DDBJ databases">
        <title>Cryobacterium sp. nov., isolated from rhizosphere soil of lettuce.</title>
        <authorList>
            <person name="Wang Y."/>
        </authorList>
    </citation>
    <scope>NUCLEOTIDE SEQUENCE [LARGE SCALE GENOMIC DNA]</scope>
    <source>
        <strain evidence="16 17">NEAU-85</strain>
    </source>
</reference>
<evidence type="ECO:0000256" key="5">
    <source>
        <dbReference type="ARBA" id="ARBA00018995"/>
    </source>
</evidence>
<dbReference type="PANTHER" id="PTHR30182">
    <property type="entry name" value="L-SERINE DEHYDRATASE"/>
    <property type="match status" value="1"/>
</dbReference>
<evidence type="ECO:0000256" key="12">
    <source>
        <dbReference type="ARBA" id="ARBA00049406"/>
    </source>
</evidence>
<proteinExistence type="inferred from homology"/>
<feature type="domain" description="Serine dehydratase-like alpha subunit" evidence="14">
    <location>
        <begin position="190"/>
        <end position="453"/>
    </location>
</feature>
<keyword evidence="10 13" id="KW-0411">Iron-sulfur</keyword>
<evidence type="ECO:0000256" key="8">
    <source>
        <dbReference type="ARBA" id="ARBA00022723"/>
    </source>
</evidence>
<dbReference type="InterPro" id="IPR004644">
    <property type="entry name" value="Fe-S_L-Ser_mono"/>
</dbReference>
<dbReference type="Proteomes" id="UP000279859">
    <property type="component" value="Unassembled WGS sequence"/>
</dbReference>
<keyword evidence="8 13" id="KW-0479">Metal-binding</keyword>
<name>A0A3M8LDY5_9MICO</name>
<dbReference type="RefSeq" id="WP_123045347.1">
    <property type="nucleotide sequence ID" value="NZ_RDSR01000007.1"/>
</dbReference>
<gene>
    <name evidence="16" type="ORF">EEJ31_05745</name>
</gene>
<evidence type="ECO:0000259" key="14">
    <source>
        <dbReference type="Pfam" id="PF03313"/>
    </source>
</evidence>
<organism evidence="16 17">
    <name type="scientific">Cryobacterium tepidiphilum</name>
    <dbReference type="NCBI Taxonomy" id="2486026"/>
    <lineage>
        <taxon>Bacteria</taxon>
        <taxon>Bacillati</taxon>
        <taxon>Actinomycetota</taxon>
        <taxon>Actinomycetes</taxon>
        <taxon>Micrococcales</taxon>
        <taxon>Microbacteriaceae</taxon>
        <taxon>Cryobacterium</taxon>
    </lineage>
</organism>
<feature type="domain" description="Serine dehydratase beta chain" evidence="15">
    <location>
        <begin position="6"/>
        <end position="158"/>
    </location>
</feature>
<comment type="similarity">
    <text evidence="3 13">Belongs to the iron-sulfur dependent L-serine dehydratase family.</text>
</comment>
<evidence type="ECO:0000256" key="1">
    <source>
        <dbReference type="ARBA" id="ARBA00001966"/>
    </source>
</evidence>
<keyword evidence="17" id="KW-1185">Reference proteome</keyword>
<dbReference type="SUPFAM" id="SSF143548">
    <property type="entry name" value="Serine metabolism enzymes domain"/>
    <property type="match status" value="1"/>
</dbReference>
<dbReference type="EC" id="4.3.1.17" evidence="4 13"/>
<evidence type="ECO:0000256" key="10">
    <source>
        <dbReference type="ARBA" id="ARBA00023014"/>
    </source>
</evidence>
<dbReference type="AlphaFoldDB" id="A0A3M8LDY5"/>
<evidence type="ECO:0000256" key="6">
    <source>
        <dbReference type="ARBA" id="ARBA00022432"/>
    </source>
</evidence>
<dbReference type="PANTHER" id="PTHR30182:SF1">
    <property type="entry name" value="L-SERINE DEHYDRATASE 1"/>
    <property type="match status" value="1"/>
</dbReference>
<dbReference type="GO" id="GO:0003941">
    <property type="term" value="F:L-serine ammonia-lyase activity"/>
    <property type="evidence" value="ECO:0007669"/>
    <property type="project" value="UniProtKB-UniRule"/>
</dbReference>
<dbReference type="InterPro" id="IPR029009">
    <property type="entry name" value="ASB_dom_sf"/>
</dbReference>
<keyword evidence="11 13" id="KW-0456">Lyase</keyword>
<dbReference type="GO" id="GO:0046872">
    <property type="term" value="F:metal ion binding"/>
    <property type="evidence" value="ECO:0007669"/>
    <property type="project" value="UniProtKB-KW"/>
</dbReference>
<evidence type="ECO:0000256" key="3">
    <source>
        <dbReference type="ARBA" id="ARBA00008636"/>
    </source>
</evidence>
<dbReference type="EMBL" id="RDSR01000007">
    <property type="protein sequence ID" value="RNE63737.1"/>
    <property type="molecule type" value="Genomic_DNA"/>
</dbReference>
<sequence>MTAYVSALDLFSIGIGPSSSHTVGPMRAARAFAEHLAAAGLLDHVSRVTCSLYGSLGSTGLGHGTPDAVLAGLAGHEPETCDPADVRSAWSGLTEGATLLLAGRHPIPVAPGDVSFEPRTRLPGHPNALTLTAWGATDALPLFEETWYSVGGGFIRRDGDPVGEAAPPVPIPFPYASSRELLAACDSAGAGISDIARANEEAIHGPDALDAGLDAIWAAMHACVTSGLAGGGVLPGGLHVKRRAAGIRQQLEEYDGLAQRERDTSTEWLHAFALAVNEENAAGGRVVTAPTNGAAGIIPAVGHYYLRFAQGADADGIRRYLLTAAAIGALVKAKASISGAEGGCQAEVGTACAMAAGGLCAVLGGTPRQVENAAEIAMEHHLGLTCDPVGGLVQVPCIERNAIASSTAVSAARLALHGDGTHLVSLDQVIETMRQTGVDMMTKYKETSEGGLAVNVVEC</sequence>